<dbReference type="InterPro" id="IPR036974">
    <property type="entry name" value="PUA_sf"/>
</dbReference>
<dbReference type="InterPro" id="IPR015947">
    <property type="entry name" value="PUA-like_sf"/>
</dbReference>
<dbReference type="STRING" id="1435377.SUSAZ_04665"/>
<dbReference type="PANTHER" id="PTHR22798">
    <property type="entry name" value="MCT-1 PROTEIN"/>
    <property type="match status" value="1"/>
</dbReference>
<dbReference type="AlphaFoldDB" id="A0A0U3GS18"/>
<feature type="domain" description="PUA" evidence="1">
    <location>
        <begin position="69"/>
        <end position="143"/>
    </location>
</feature>
<dbReference type="Gene3D" id="2.30.130.10">
    <property type="entry name" value="PUA domain"/>
    <property type="match status" value="1"/>
</dbReference>
<evidence type="ECO:0000259" key="1">
    <source>
        <dbReference type="SMART" id="SM00359"/>
    </source>
</evidence>
<organism evidence="3 4">
    <name type="scientific">Sulfolobus acidocaldarius</name>
    <dbReference type="NCBI Taxonomy" id="2285"/>
    <lineage>
        <taxon>Archaea</taxon>
        <taxon>Thermoproteota</taxon>
        <taxon>Thermoprotei</taxon>
        <taxon>Sulfolobales</taxon>
        <taxon>Sulfolobaceae</taxon>
        <taxon>Sulfolobus</taxon>
    </lineage>
</organism>
<dbReference type="NCBIfam" id="TIGR00451">
    <property type="entry name" value="unchar_dom_2"/>
    <property type="match status" value="1"/>
</dbReference>
<evidence type="ECO:0000313" key="2">
    <source>
        <dbReference type="EMBL" id="ALU28745.1"/>
    </source>
</evidence>
<dbReference type="SMART" id="SM00359">
    <property type="entry name" value="PUA"/>
    <property type="match status" value="1"/>
</dbReference>
<dbReference type="OMA" id="MEVKSRH"/>
<dbReference type="InterPro" id="IPR016437">
    <property type="entry name" value="MCT-1/Tma20"/>
</dbReference>
<dbReference type="OrthoDB" id="27972at2157"/>
<dbReference type="Pfam" id="PF09183">
    <property type="entry name" value="DUF1947"/>
    <property type="match status" value="1"/>
</dbReference>
<reference evidence="4 5" key="1">
    <citation type="submission" date="2015-12" db="EMBL/GenBank/DDBJ databases">
        <title>A stable core within a dynamic pangenome in Sulfolobus acidocaldarius.</title>
        <authorList>
            <person name="Anderson R."/>
            <person name="Kouris A."/>
            <person name="Seward C."/>
            <person name="Campbell K."/>
            <person name="Whitaker R."/>
        </authorList>
    </citation>
    <scope>NUCLEOTIDE SEQUENCE [LARGE SCALE GENOMIC DNA]</scope>
    <source>
        <strain evidence="2 5">GG12-C01-09</strain>
        <strain evidence="3 4">NG05B_CO5_07</strain>
    </source>
</reference>
<dbReference type="Gene3D" id="3.10.450.120">
    <property type="entry name" value="Pre-PUA domain, domain 1"/>
    <property type="match status" value="1"/>
</dbReference>
<dbReference type="PANTHER" id="PTHR22798:SF0">
    <property type="entry name" value="MALIGNANT T-CELL-AMPLIFIED SEQUENCE 1"/>
    <property type="match status" value="1"/>
</dbReference>
<dbReference type="Pfam" id="PF01472">
    <property type="entry name" value="PUA"/>
    <property type="match status" value="1"/>
</dbReference>
<dbReference type="PROSITE" id="PS50890">
    <property type="entry name" value="PUA"/>
    <property type="match status" value="1"/>
</dbReference>
<dbReference type="EMBL" id="CP013694">
    <property type="protein sequence ID" value="ALU28745.1"/>
    <property type="molecule type" value="Genomic_DNA"/>
</dbReference>
<gene>
    <name evidence="2" type="ORF">ATY89_01410</name>
    <name evidence="3" type="ORF">ATZ20_04445</name>
</gene>
<dbReference type="PIRSF" id="PIRSF005067">
    <property type="entry name" value="Tma_RNA-bind_prd"/>
    <property type="match status" value="1"/>
</dbReference>
<dbReference type="SUPFAM" id="SSF88697">
    <property type="entry name" value="PUA domain-like"/>
    <property type="match status" value="1"/>
</dbReference>
<dbReference type="InterPro" id="IPR015266">
    <property type="entry name" value="DUF1947"/>
</dbReference>
<dbReference type="GO" id="GO:0003723">
    <property type="term" value="F:RNA binding"/>
    <property type="evidence" value="ECO:0007669"/>
    <property type="project" value="InterPro"/>
</dbReference>
<dbReference type="InterPro" id="IPR022430">
    <property type="entry name" value="CHP03684"/>
</dbReference>
<dbReference type="Proteomes" id="UP000060043">
    <property type="component" value="Chromosome"/>
</dbReference>
<dbReference type="NCBIfam" id="NF011150">
    <property type="entry name" value="PRK14560.1-1"/>
    <property type="match status" value="1"/>
</dbReference>
<evidence type="ECO:0000313" key="4">
    <source>
        <dbReference type="Proteomes" id="UP000060043"/>
    </source>
</evidence>
<evidence type="ECO:0000313" key="5">
    <source>
        <dbReference type="Proteomes" id="UP000065473"/>
    </source>
</evidence>
<dbReference type="RefSeq" id="WP_011277869.1">
    <property type="nucleotide sequence ID" value="NZ_BHWZ01000002.1"/>
</dbReference>
<dbReference type="NCBIfam" id="TIGR03684">
    <property type="entry name" value="arCOG00985"/>
    <property type="match status" value="1"/>
</dbReference>
<dbReference type="InterPro" id="IPR002478">
    <property type="entry name" value="PUA"/>
</dbReference>
<dbReference type="InterPro" id="IPR004521">
    <property type="entry name" value="Uncharacterised_CHP00451"/>
</dbReference>
<dbReference type="GO" id="GO:0001731">
    <property type="term" value="P:formation of translation preinitiation complex"/>
    <property type="evidence" value="ECO:0007669"/>
    <property type="project" value="TreeGrafter"/>
</dbReference>
<name>A0A0U3GS18_9CREN</name>
<dbReference type="PaxDb" id="1435377-SUSAZ_04665"/>
<proteinExistence type="predicted"/>
<dbReference type="EMBL" id="CP013695">
    <property type="protein sequence ID" value="ALU31465.1"/>
    <property type="molecule type" value="Genomic_DNA"/>
</dbReference>
<dbReference type="Proteomes" id="UP000065473">
    <property type="component" value="Chromosome"/>
</dbReference>
<evidence type="ECO:0000313" key="3">
    <source>
        <dbReference type="EMBL" id="ALU31465.1"/>
    </source>
</evidence>
<dbReference type="SUPFAM" id="SSF88802">
    <property type="entry name" value="Pre-PUA domain"/>
    <property type="match status" value="1"/>
</dbReference>
<dbReference type="GeneID" id="14551519"/>
<sequence>MNRHLLSDKDKRDFLSKVKQKYNIELEGQIEVGKEKKELYYFVNGLLSFFSEEIIPTLCFVQKYKLDLPYVVVDEGAVKRVTDGADLFVPGIVSYNCECKEGDVVLVKTKTNLPIAIIKVILNKDKAIQDKKGKFGVNLHYVSDNIWEMCNAGRGNPNLQRS</sequence>
<protein>
    <submittedName>
        <fullName evidence="3">RNA-binding protein</fullName>
    </submittedName>
</protein>
<accession>A0A0U3GS18</accession>